<sequence>MMVGTLKISLLSPRFKRPQLPETRVSFNRDLFTFKDESSSNILQNQGVSPKKSRGDEEQVTSLVISRKIEEITIRYRLNTKGPVLTSVQNEFRLEWNLG</sequence>
<name>A0ABQ8C124_BRANA</name>
<evidence type="ECO:0000313" key="1">
    <source>
        <dbReference type="EMBL" id="KAH0910766.1"/>
    </source>
</evidence>
<comment type="caution">
    <text evidence="1">The sequence shown here is derived from an EMBL/GenBank/DDBJ whole genome shotgun (WGS) entry which is preliminary data.</text>
</comment>
<keyword evidence="2" id="KW-1185">Reference proteome</keyword>
<protein>
    <submittedName>
        <fullName evidence="1">Uncharacterized protein</fullName>
    </submittedName>
</protein>
<gene>
    <name evidence="1" type="ORF">HID58_034087</name>
</gene>
<accession>A0ABQ8C124</accession>
<reference evidence="1 2" key="1">
    <citation type="submission" date="2021-05" db="EMBL/GenBank/DDBJ databases">
        <title>Genome Assembly of Synthetic Allotetraploid Brassica napus Reveals Homoeologous Exchanges between Subgenomes.</title>
        <authorList>
            <person name="Davis J.T."/>
        </authorList>
    </citation>
    <scope>NUCLEOTIDE SEQUENCE [LARGE SCALE GENOMIC DNA]</scope>
    <source>
        <strain evidence="2">cv. Da-Ae</strain>
        <tissue evidence="1">Seedling</tissue>
    </source>
</reference>
<proteinExistence type="predicted"/>
<evidence type="ECO:0000313" key="2">
    <source>
        <dbReference type="Proteomes" id="UP000824890"/>
    </source>
</evidence>
<dbReference type="Proteomes" id="UP000824890">
    <property type="component" value="Unassembled WGS sequence"/>
</dbReference>
<dbReference type="EMBL" id="JAGKQM010000009">
    <property type="protein sequence ID" value="KAH0910766.1"/>
    <property type="molecule type" value="Genomic_DNA"/>
</dbReference>
<organism evidence="1 2">
    <name type="scientific">Brassica napus</name>
    <name type="common">Rape</name>
    <dbReference type="NCBI Taxonomy" id="3708"/>
    <lineage>
        <taxon>Eukaryota</taxon>
        <taxon>Viridiplantae</taxon>
        <taxon>Streptophyta</taxon>
        <taxon>Embryophyta</taxon>
        <taxon>Tracheophyta</taxon>
        <taxon>Spermatophyta</taxon>
        <taxon>Magnoliopsida</taxon>
        <taxon>eudicotyledons</taxon>
        <taxon>Gunneridae</taxon>
        <taxon>Pentapetalae</taxon>
        <taxon>rosids</taxon>
        <taxon>malvids</taxon>
        <taxon>Brassicales</taxon>
        <taxon>Brassicaceae</taxon>
        <taxon>Brassiceae</taxon>
        <taxon>Brassica</taxon>
    </lineage>
</organism>